<reference evidence="3" key="1">
    <citation type="submission" date="2018-09" db="EMBL/GenBank/DDBJ databases">
        <authorList>
            <person name="Livingstone P.G."/>
            <person name="Whitworth D.E."/>
        </authorList>
    </citation>
    <scope>NUCLEOTIDE SEQUENCE [LARGE SCALE GENOMIC DNA]</scope>
    <source>
        <strain evidence="3">CA054A</strain>
    </source>
</reference>
<accession>A0A3A8IG87</accession>
<gene>
    <name evidence="2" type="ORF">D7V88_25265</name>
</gene>
<sequence length="63" mass="6636">MDEQEGTAPAKQKLEFTSLQQARDWLDEHKSEVALGTIVVIGSTGFILTIGAAGALILAPLAL</sequence>
<dbReference type="EMBL" id="RAVZ01000194">
    <property type="protein sequence ID" value="RKG82467.1"/>
    <property type="molecule type" value="Genomic_DNA"/>
</dbReference>
<keyword evidence="3" id="KW-1185">Reference proteome</keyword>
<evidence type="ECO:0000313" key="3">
    <source>
        <dbReference type="Proteomes" id="UP000268094"/>
    </source>
</evidence>
<evidence type="ECO:0000256" key="1">
    <source>
        <dbReference type="SAM" id="Phobius"/>
    </source>
</evidence>
<protein>
    <submittedName>
        <fullName evidence="2">Uncharacterized protein</fullName>
    </submittedName>
</protein>
<keyword evidence="1" id="KW-0812">Transmembrane</keyword>
<keyword evidence="1" id="KW-0472">Membrane</keyword>
<organism evidence="2 3">
    <name type="scientific">Corallococcus terminator</name>
    <dbReference type="NCBI Taxonomy" id="2316733"/>
    <lineage>
        <taxon>Bacteria</taxon>
        <taxon>Pseudomonadati</taxon>
        <taxon>Myxococcota</taxon>
        <taxon>Myxococcia</taxon>
        <taxon>Myxococcales</taxon>
        <taxon>Cystobacterineae</taxon>
        <taxon>Myxococcaceae</taxon>
        <taxon>Corallococcus</taxon>
    </lineage>
</organism>
<name>A0A3A8IG87_9BACT</name>
<feature type="transmembrane region" description="Helical" evidence="1">
    <location>
        <begin position="33"/>
        <end position="59"/>
    </location>
</feature>
<evidence type="ECO:0000313" key="2">
    <source>
        <dbReference type="EMBL" id="RKG82467.1"/>
    </source>
</evidence>
<dbReference type="Proteomes" id="UP000268094">
    <property type="component" value="Unassembled WGS sequence"/>
</dbReference>
<proteinExistence type="predicted"/>
<comment type="caution">
    <text evidence="2">The sequence shown here is derived from an EMBL/GenBank/DDBJ whole genome shotgun (WGS) entry which is preliminary data.</text>
</comment>
<keyword evidence="1" id="KW-1133">Transmembrane helix</keyword>
<dbReference type="AlphaFoldDB" id="A0A3A8IG87"/>